<protein>
    <submittedName>
        <fullName evidence="1">Uncharacterized protein</fullName>
    </submittedName>
</protein>
<accession>A0E2F0</accession>
<gene>
    <name evidence="1" type="ORF">GSPATT00022639001</name>
</gene>
<dbReference type="GeneID" id="5042659"/>
<dbReference type="KEGG" id="ptm:GSPATT00022639001"/>
<organism evidence="1 2">
    <name type="scientific">Paramecium tetraurelia</name>
    <dbReference type="NCBI Taxonomy" id="5888"/>
    <lineage>
        <taxon>Eukaryota</taxon>
        <taxon>Sar</taxon>
        <taxon>Alveolata</taxon>
        <taxon>Ciliophora</taxon>
        <taxon>Intramacronucleata</taxon>
        <taxon>Oligohymenophorea</taxon>
        <taxon>Peniculida</taxon>
        <taxon>Parameciidae</taxon>
        <taxon>Paramecium</taxon>
    </lineage>
</organism>
<evidence type="ECO:0000313" key="2">
    <source>
        <dbReference type="Proteomes" id="UP000000600"/>
    </source>
</evidence>
<dbReference type="EMBL" id="CT868655">
    <property type="protein sequence ID" value="CAK89467.1"/>
    <property type="molecule type" value="Genomic_DNA"/>
</dbReference>
<sequence>MKNYQNQPTYELENSFSEEHFTIMAFHQINKILITSSLNYAKAFQFKQGSLNTIKLFQTYRRYITNIIFSRRIINFLLDEQILLSQSGLLISYPYQNTNRNQKVIHTPYSVQQYALMMKISFYRRCKLHSNGLASRQLKRRLDGYTHYGQIKVEINQYVVLQIHPSL</sequence>
<dbReference type="Proteomes" id="UP000000600">
    <property type="component" value="Unassembled WGS sequence"/>
</dbReference>
<dbReference type="InParanoid" id="A0E2F0"/>
<name>A0E2F0_PARTE</name>
<proteinExistence type="predicted"/>
<evidence type="ECO:0000313" key="1">
    <source>
        <dbReference type="EMBL" id="CAK89467.1"/>
    </source>
</evidence>
<dbReference type="HOGENOM" id="CLU_1597647_0_0_1"/>
<reference evidence="1 2" key="1">
    <citation type="journal article" date="2006" name="Nature">
        <title>Global trends of whole-genome duplications revealed by the ciliate Paramecium tetraurelia.</title>
        <authorList>
            <consortium name="Genoscope"/>
            <person name="Aury J.-M."/>
            <person name="Jaillon O."/>
            <person name="Duret L."/>
            <person name="Noel B."/>
            <person name="Jubin C."/>
            <person name="Porcel B.M."/>
            <person name="Segurens B."/>
            <person name="Daubin V."/>
            <person name="Anthouard V."/>
            <person name="Aiach N."/>
            <person name="Arnaiz O."/>
            <person name="Billaut A."/>
            <person name="Beisson J."/>
            <person name="Blanc I."/>
            <person name="Bouhouche K."/>
            <person name="Camara F."/>
            <person name="Duharcourt S."/>
            <person name="Guigo R."/>
            <person name="Gogendeau D."/>
            <person name="Katinka M."/>
            <person name="Keller A.-M."/>
            <person name="Kissmehl R."/>
            <person name="Klotz C."/>
            <person name="Koll F."/>
            <person name="Le Moue A."/>
            <person name="Lepere C."/>
            <person name="Malinsky S."/>
            <person name="Nowacki M."/>
            <person name="Nowak J.K."/>
            <person name="Plattner H."/>
            <person name="Poulain J."/>
            <person name="Ruiz F."/>
            <person name="Serrano V."/>
            <person name="Zagulski M."/>
            <person name="Dessen P."/>
            <person name="Betermier M."/>
            <person name="Weissenbach J."/>
            <person name="Scarpelli C."/>
            <person name="Schachter V."/>
            <person name="Sperling L."/>
            <person name="Meyer E."/>
            <person name="Cohen J."/>
            <person name="Wincker P."/>
        </authorList>
    </citation>
    <scope>NUCLEOTIDE SEQUENCE [LARGE SCALE GENOMIC DNA]</scope>
    <source>
        <strain evidence="1 2">Stock d4-2</strain>
    </source>
</reference>
<dbReference type="OrthoDB" id="10553021at2759"/>
<dbReference type="AlphaFoldDB" id="A0E2F0"/>
<keyword evidence="2" id="KW-1185">Reference proteome</keyword>
<dbReference type="RefSeq" id="XP_001456864.1">
    <property type="nucleotide sequence ID" value="XM_001456827.1"/>
</dbReference>